<keyword evidence="1" id="KW-1133">Transmembrane helix</keyword>
<dbReference type="EMBL" id="SHNN01000001">
    <property type="protein sequence ID" value="MCX2980844.1"/>
    <property type="molecule type" value="Genomic_DNA"/>
</dbReference>
<feature type="chain" id="PRO_5046703872" description="PEP-CTERM sorting domain-containing protein" evidence="2">
    <location>
        <begin position="26"/>
        <end position="192"/>
    </location>
</feature>
<organism evidence="3 4">
    <name type="scientific">Candidatus Litorirhabdus singularis</name>
    <dbReference type="NCBI Taxonomy" id="2518993"/>
    <lineage>
        <taxon>Bacteria</taxon>
        <taxon>Pseudomonadati</taxon>
        <taxon>Pseudomonadota</taxon>
        <taxon>Gammaproteobacteria</taxon>
        <taxon>Cellvibrionales</taxon>
        <taxon>Halieaceae</taxon>
        <taxon>Candidatus Litorirhabdus</taxon>
    </lineage>
</organism>
<keyword evidence="2" id="KW-0732">Signal</keyword>
<evidence type="ECO:0008006" key="5">
    <source>
        <dbReference type="Google" id="ProtNLM"/>
    </source>
</evidence>
<accession>A0ABT3TF15</accession>
<dbReference type="Proteomes" id="UP001143362">
    <property type="component" value="Unassembled WGS sequence"/>
</dbReference>
<keyword evidence="1" id="KW-0472">Membrane</keyword>
<dbReference type="RefSeq" id="WP_279244818.1">
    <property type="nucleotide sequence ID" value="NZ_SHNN01000001.1"/>
</dbReference>
<name>A0ABT3TF15_9GAMM</name>
<sequence>MKKCRLLLVGISLFFVVGTSSAVWAAVLSGPLDSRENTTYSFGDGTHNLNIKWVLPGSTGIILGPNNRNTLYPGTSDALLSNLGFSVDIDTLDTEAAVAASAPYAWADLSRNFVPGQWIAFKGLNGYYGVWHIERAIDWDSNFGLPGKIAGIWYFQDDGTSSFVSNVPVPGAIWLFGSAIIGLVGMAKRKQA</sequence>
<evidence type="ECO:0000313" key="4">
    <source>
        <dbReference type="Proteomes" id="UP001143362"/>
    </source>
</evidence>
<proteinExistence type="predicted"/>
<comment type="caution">
    <text evidence="3">The sequence shown here is derived from an EMBL/GenBank/DDBJ whole genome shotgun (WGS) entry which is preliminary data.</text>
</comment>
<evidence type="ECO:0000256" key="2">
    <source>
        <dbReference type="SAM" id="SignalP"/>
    </source>
</evidence>
<reference evidence="3" key="1">
    <citation type="submission" date="2019-02" db="EMBL/GenBank/DDBJ databases">
        <authorList>
            <person name="Li S.-H."/>
        </authorList>
    </citation>
    <scope>NUCLEOTIDE SEQUENCE</scope>
    <source>
        <strain evidence="3">IMCC14734</strain>
    </source>
</reference>
<keyword evidence="4" id="KW-1185">Reference proteome</keyword>
<evidence type="ECO:0000313" key="3">
    <source>
        <dbReference type="EMBL" id="MCX2980844.1"/>
    </source>
</evidence>
<keyword evidence="1" id="KW-0812">Transmembrane</keyword>
<feature type="signal peptide" evidence="2">
    <location>
        <begin position="1"/>
        <end position="25"/>
    </location>
</feature>
<evidence type="ECO:0000256" key="1">
    <source>
        <dbReference type="SAM" id="Phobius"/>
    </source>
</evidence>
<protein>
    <recommendedName>
        <fullName evidence="5">PEP-CTERM sorting domain-containing protein</fullName>
    </recommendedName>
</protein>
<feature type="transmembrane region" description="Helical" evidence="1">
    <location>
        <begin position="167"/>
        <end position="187"/>
    </location>
</feature>
<gene>
    <name evidence="3" type="ORF">EYC98_08140</name>
</gene>